<dbReference type="RefSeq" id="WP_138217798.1">
    <property type="nucleotide sequence ID" value="NZ_JAGFPB010000011.1"/>
</dbReference>
<gene>
    <name evidence="1" type="ORF">FEM01_03075</name>
</gene>
<dbReference type="EMBL" id="VAUO01000001">
    <property type="protein sequence ID" value="TLP65175.1"/>
    <property type="molecule type" value="Genomic_DNA"/>
</dbReference>
<organism evidence="1 2">
    <name type="scientific">Pseudomonas mosselii</name>
    <dbReference type="NCBI Taxonomy" id="78327"/>
    <lineage>
        <taxon>Bacteria</taxon>
        <taxon>Pseudomonadati</taxon>
        <taxon>Pseudomonadota</taxon>
        <taxon>Gammaproteobacteria</taxon>
        <taxon>Pseudomonadales</taxon>
        <taxon>Pseudomonadaceae</taxon>
        <taxon>Pseudomonas</taxon>
    </lineage>
</organism>
<accession>A0A5R8ZII6</accession>
<name>A0A5R8ZII6_9PSED</name>
<dbReference type="AlphaFoldDB" id="A0A5R8ZII6"/>
<dbReference type="Proteomes" id="UP000309819">
    <property type="component" value="Unassembled WGS sequence"/>
</dbReference>
<dbReference type="OrthoDB" id="6997589at2"/>
<comment type="caution">
    <text evidence="1">The sequence shown here is derived from an EMBL/GenBank/DDBJ whole genome shotgun (WGS) entry which is preliminary data.</text>
</comment>
<protein>
    <submittedName>
        <fullName evidence="1">Uncharacterized protein</fullName>
    </submittedName>
</protein>
<keyword evidence="2" id="KW-1185">Reference proteome</keyword>
<proteinExistence type="predicted"/>
<evidence type="ECO:0000313" key="1">
    <source>
        <dbReference type="EMBL" id="TLP65175.1"/>
    </source>
</evidence>
<sequence>MQRNKRQPVLPDDPLYQQAIEAMKRYDQAKADGKPEAEVERLRLEAEYAFQSVTDYQLEALGGPSPTRH</sequence>
<evidence type="ECO:0000313" key="2">
    <source>
        <dbReference type="Proteomes" id="UP000309819"/>
    </source>
</evidence>
<reference evidence="1 2" key="1">
    <citation type="submission" date="2019-05" db="EMBL/GenBank/DDBJ databases">
        <title>Pseudomonas sp. SC006 isolated from lettuce that can produce HBGAs.</title>
        <authorList>
            <person name="Wang D."/>
            <person name="Liao N."/>
            <person name="Liu D."/>
            <person name="Zhang Z."/>
            <person name="Zou S."/>
        </authorList>
    </citation>
    <scope>NUCLEOTIDE SEQUENCE [LARGE SCALE GENOMIC DNA]</scope>
    <source>
        <strain evidence="1 2">SC006</strain>
    </source>
</reference>